<name>A0AAD7H4Y6_9AGAR</name>
<keyword evidence="2" id="KW-0812">Transmembrane</keyword>
<keyword evidence="5" id="KW-1185">Reference proteome</keyword>
<sequence length="190" mass="21806">MKLQTNIAGRCWDSSVYAGLRDFHRAEGFDPDSQAVGIHLGYPPFRLCREVNSHFRRERSWYRENINIDIDATLVGDGDEINTDNQREDNKEEGDTRDWSGESEALVQEEHWNESPEEDNDHNNVDELRISFRESAAGVYSLEPEVEAIVPDLELHSTEQDIPAILGLLINIQLALIIFLAICWMYGNMQ</sequence>
<evidence type="ECO:0000313" key="3">
    <source>
        <dbReference type="EMBL" id="KAJ7701731.1"/>
    </source>
</evidence>
<feature type="transmembrane region" description="Helical" evidence="2">
    <location>
        <begin position="165"/>
        <end position="187"/>
    </location>
</feature>
<keyword evidence="2" id="KW-1133">Transmembrane helix</keyword>
<feature type="compositionally biased region" description="Basic and acidic residues" evidence="1">
    <location>
        <begin position="85"/>
        <end position="100"/>
    </location>
</feature>
<accession>A0AAD7H4Y6</accession>
<dbReference type="AlphaFoldDB" id="A0AAD7H4Y6"/>
<organism evidence="4 5">
    <name type="scientific">Mycena metata</name>
    <dbReference type="NCBI Taxonomy" id="1033252"/>
    <lineage>
        <taxon>Eukaryota</taxon>
        <taxon>Fungi</taxon>
        <taxon>Dikarya</taxon>
        <taxon>Basidiomycota</taxon>
        <taxon>Agaricomycotina</taxon>
        <taxon>Agaricomycetes</taxon>
        <taxon>Agaricomycetidae</taxon>
        <taxon>Agaricales</taxon>
        <taxon>Marasmiineae</taxon>
        <taxon>Mycenaceae</taxon>
        <taxon>Mycena</taxon>
    </lineage>
</organism>
<dbReference type="EMBL" id="JARKIB010000378">
    <property type="protein sequence ID" value="KAJ7712060.1"/>
    <property type="molecule type" value="Genomic_DNA"/>
</dbReference>
<proteinExistence type="predicted"/>
<dbReference type="EMBL" id="JARKIB010000524">
    <property type="protein sequence ID" value="KAJ7701731.1"/>
    <property type="molecule type" value="Genomic_DNA"/>
</dbReference>
<evidence type="ECO:0000256" key="2">
    <source>
        <dbReference type="SAM" id="Phobius"/>
    </source>
</evidence>
<gene>
    <name evidence="4" type="ORF">B0H16DRAFT_1626561</name>
    <name evidence="3" type="ORF">B0H16DRAFT_1640431</name>
</gene>
<comment type="caution">
    <text evidence="4">The sequence shown here is derived from an EMBL/GenBank/DDBJ whole genome shotgun (WGS) entry which is preliminary data.</text>
</comment>
<evidence type="ECO:0000313" key="5">
    <source>
        <dbReference type="Proteomes" id="UP001215598"/>
    </source>
</evidence>
<dbReference type="Proteomes" id="UP001215598">
    <property type="component" value="Unassembled WGS sequence"/>
</dbReference>
<evidence type="ECO:0000313" key="4">
    <source>
        <dbReference type="EMBL" id="KAJ7712060.1"/>
    </source>
</evidence>
<evidence type="ECO:0000256" key="1">
    <source>
        <dbReference type="SAM" id="MobiDB-lite"/>
    </source>
</evidence>
<reference evidence="4" key="1">
    <citation type="submission" date="2023-03" db="EMBL/GenBank/DDBJ databases">
        <title>Massive genome expansion in bonnet fungi (Mycena s.s.) driven by repeated elements and novel gene families across ecological guilds.</title>
        <authorList>
            <consortium name="Lawrence Berkeley National Laboratory"/>
            <person name="Harder C.B."/>
            <person name="Miyauchi S."/>
            <person name="Viragh M."/>
            <person name="Kuo A."/>
            <person name="Thoen E."/>
            <person name="Andreopoulos B."/>
            <person name="Lu D."/>
            <person name="Skrede I."/>
            <person name="Drula E."/>
            <person name="Henrissat B."/>
            <person name="Morin E."/>
            <person name="Kohler A."/>
            <person name="Barry K."/>
            <person name="LaButti K."/>
            <person name="Morin E."/>
            <person name="Salamov A."/>
            <person name="Lipzen A."/>
            <person name="Mereny Z."/>
            <person name="Hegedus B."/>
            <person name="Baldrian P."/>
            <person name="Stursova M."/>
            <person name="Weitz H."/>
            <person name="Taylor A."/>
            <person name="Grigoriev I.V."/>
            <person name="Nagy L.G."/>
            <person name="Martin F."/>
            <person name="Kauserud H."/>
        </authorList>
    </citation>
    <scope>NUCLEOTIDE SEQUENCE</scope>
    <source>
        <strain evidence="4">CBHHK182m</strain>
    </source>
</reference>
<keyword evidence="2" id="KW-0472">Membrane</keyword>
<protein>
    <submittedName>
        <fullName evidence="4">Uncharacterized protein</fullName>
    </submittedName>
</protein>
<feature type="region of interest" description="Disordered" evidence="1">
    <location>
        <begin position="76"/>
        <end position="123"/>
    </location>
</feature>